<dbReference type="SUPFAM" id="SSF48019">
    <property type="entry name" value="post-AAA+ oligomerization domain-like"/>
    <property type="match status" value="1"/>
</dbReference>
<organism evidence="11 12">
    <name type="scientific">Streptococcus equinus ATCC 9812</name>
    <dbReference type="NCBI Taxonomy" id="525379"/>
    <lineage>
        <taxon>Bacteria</taxon>
        <taxon>Bacillati</taxon>
        <taxon>Bacillota</taxon>
        <taxon>Bacilli</taxon>
        <taxon>Lactobacillales</taxon>
        <taxon>Streptococcaceae</taxon>
        <taxon>Streptococcus</taxon>
    </lineage>
</organism>
<dbReference type="Gene3D" id="3.40.50.300">
    <property type="entry name" value="P-loop containing nucleotide triphosphate hydrolases"/>
    <property type="match status" value="1"/>
</dbReference>
<dbReference type="GO" id="GO:0006261">
    <property type="term" value="P:DNA-templated DNA replication"/>
    <property type="evidence" value="ECO:0007669"/>
    <property type="project" value="TreeGrafter"/>
</dbReference>
<dbReference type="NCBIfam" id="TIGR01128">
    <property type="entry name" value="holA"/>
    <property type="match status" value="1"/>
</dbReference>
<dbReference type="PANTHER" id="PTHR34388">
    <property type="entry name" value="DNA POLYMERASE III SUBUNIT DELTA"/>
    <property type="match status" value="1"/>
</dbReference>
<dbReference type="SUPFAM" id="SSF52540">
    <property type="entry name" value="P-loop containing nucleoside triphosphate hydrolases"/>
    <property type="match status" value="1"/>
</dbReference>
<evidence type="ECO:0000256" key="7">
    <source>
        <dbReference type="ARBA" id="ARBA00034754"/>
    </source>
</evidence>
<dbReference type="EMBL" id="AEVB01000006">
    <property type="protein sequence ID" value="EFW89504.1"/>
    <property type="molecule type" value="Genomic_DNA"/>
</dbReference>
<comment type="caution">
    <text evidence="11">The sequence shown here is derived from an EMBL/GenBank/DDBJ whole genome shotgun (WGS) entry which is preliminary data.</text>
</comment>
<keyword evidence="5" id="KW-0235">DNA replication</keyword>
<feature type="domain" description="DNA polymerase III delta N-terminal" evidence="9">
    <location>
        <begin position="44"/>
        <end position="165"/>
    </location>
</feature>
<dbReference type="GO" id="GO:0003677">
    <property type="term" value="F:DNA binding"/>
    <property type="evidence" value="ECO:0007669"/>
    <property type="project" value="InterPro"/>
</dbReference>
<dbReference type="Proteomes" id="UP000005699">
    <property type="component" value="Unassembled WGS sequence"/>
</dbReference>
<sequence length="368" mass="42758">MSFFYKLSLVIVLKRKQFWYNIPMIAIEEIDKLRKENLSLITVVTGEDLGQFSQLKERMVERVGYDKDDLTYSYFDMAEVDYQDAEMDLESLPFFADQKVVIFDNLLDITTAKKSYLDEKALKRFEAYLENPLDTTRLIIFAPGKLDGKRRLVKILKRDAKIFEASELKEAELKTYFQKLAHKENLTFDSGVFEALLLKSNYDFSEILKNITFLKSYKKDGHITGEDINQAIPKTLQDNIFDLTQFVLSGKIDEARELIRDLRLQGEDEIKLIAIMLGQFRTFLQVSILASQGKTEQQMVVSLSDYLGRRVNPYQVKFAVRDSRTLSMTFLKKAIAILIETDYAIKTGTYDKDYLFDVAILKIAHEHR</sequence>
<dbReference type="AlphaFoldDB" id="E8JM89"/>
<evidence type="ECO:0000259" key="10">
    <source>
        <dbReference type="Pfam" id="PF21694"/>
    </source>
</evidence>
<protein>
    <recommendedName>
        <fullName evidence="2">DNA polymerase III subunit delta</fullName>
        <ecNumber evidence="1">2.7.7.7</ecNumber>
    </recommendedName>
</protein>
<keyword evidence="4 11" id="KW-0548">Nucleotidyltransferase</keyword>
<comment type="catalytic activity">
    <reaction evidence="8">
        <text>DNA(n) + a 2'-deoxyribonucleoside 5'-triphosphate = DNA(n+1) + diphosphate</text>
        <dbReference type="Rhea" id="RHEA:22508"/>
        <dbReference type="Rhea" id="RHEA-COMP:17339"/>
        <dbReference type="Rhea" id="RHEA-COMP:17340"/>
        <dbReference type="ChEBI" id="CHEBI:33019"/>
        <dbReference type="ChEBI" id="CHEBI:61560"/>
        <dbReference type="ChEBI" id="CHEBI:173112"/>
        <dbReference type="EC" id="2.7.7.7"/>
    </reaction>
</comment>
<feature type="domain" description="DNA polymerase III delta subunit-like C-terminal" evidence="10">
    <location>
        <begin position="237"/>
        <end position="363"/>
    </location>
</feature>
<dbReference type="InterPro" id="IPR008921">
    <property type="entry name" value="DNA_pol3_clamp-load_cplx_C"/>
</dbReference>
<dbReference type="InterPro" id="IPR005790">
    <property type="entry name" value="DNA_polIII_delta"/>
</dbReference>
<evidence type="ECO:0000313" key="12">
    <source>
        <dbReference type="Proteomes" id="UP000005699"/>
    </source>
</evidence>
<dbReference type="InterPro" id="IPR027417">
    <property type="entry name" value="P-loop_NTPase"/>
</dbReference>
<dbReference type="InterPro" id="IPR010372">
    <property type="entry name" value="DNA_pol3_delta_N"/>
</dbReference>
<dbReference type="Pfam" id="PF06144">
    <property type="entry name" value="DNA_pol3_delta"/>
    <property type="match status" value="1"/>
</dbReference>
<evidence type="ECO:0000313" key="11">
    <source>
        <dbReference type="EMBL" id="EFW89504.1"/>
    </source>
</evidence>
<evidence type="ECO:0000259" key="9">
    <source>
        <dbReference type="Pfam" id="PF06144"/>
    </source>
</evidence>
<keyword evidence="3 11" id="KW-0808">Transferase</keyword>
<evidence type="ECO:0000256" key="8">
    <source>
        <dbReference type="ARBA" id="ARBA00049244"/>
    </source>
</evidence>
<dbReference type="InterPro" id="IPR048466">
    <property type="entry name" value="DNA_pol3_delta-like_C"/>
</dbReference>
<gene>
    <name evidence="11" type="primary">holA</name>
    <name evidence="11" type="ORF">HMPREF0819_0112</name>
</gene>
<evidence type="ECO:0000256" key="2">
    <source>
        <dbReference type="ARBA" id="ARBA00017703"/>
    </source>
</evidence>
<dbReference type="Pfam" id="PF21694">
    <property type="entry name" value="DNA_pol3_delta_C"/>
    <property type="match status" value="1"/>
</dbReference>
<keyword evidence="6" id="KW-0239">DNA-directed DNA polymerase</keyword>
<dbReference type="eggNOG" id="COG1466">
    <property type="taxonomic scope" value="Bacteria"/>
</dbReference>
<evidence type="ECO:0000256" key="6">
    <source>
        <dbReference type="ARBA" id="ARBA00022932"/>
    </source>
</evidence>
<dbReference type="GO" id="GO:0009360">
    <property type="term" value="C:DNA polymerase III complex"/>
    <property type="evidence" value="ECO:0007669"/>
    <property type="project" value="InterPro"/>
</dbReference>
<dbReference type="EC" id="2.7.7.7" evidence="1"/>
<comment type="similarity">
    <text evidence="7">Belongs to the DNA polymerase HolA subunit family.</text>
</comment>
<dbReference type="Gene3D" id="1.20.272.10">
    <property type="match status" value="1"/>
</dbReference>
<dbReference type="GO" id="GO:0003887">
    <property type="term" value="F:DNA-directed DNA polymerase activity"/>
    <property type="evidence" value="ECO:0007669"/>
    <property type="project" value="UniProtKB-KW"/>
</dbReference>
<reference evidence="11 12" key="1">
    <citation type="submission" date="2010-12" db="EMBL/GenBank/DDBJ databases">
        <authorList>
            <person name="Muzny D."/>
            <person name="Qin X."/>
            <person name="Deng J."/>
            <person name="Jiang H."/>
            <person name="Liu Y."/>
            <person name="Qu J."/>
            <person name="Song X.-Z."/>
            <person name="Zhang L."/>
            <person name="Thornton R."/>
            <person name="Coyle M."/>
            <person name="Francisco L."/>
            <person name="Jackson L."/>
            <person name="Javaid M."/>
            <person name="Korchina V."/>
            <person name="Kovar C."/>
            <person name="Mata R."/>
            <person name="Mathew T."/>
            <person name="Ngo R."/>
            <person name="Nguyen L."/>
            <person name="Nguyen N."/>
            <person name="Okwuonu G."/>
            <person name="Ongeri F."/>
            <person name="Pham C."/>
            <person name="Simmons D."/>
            <person name="Wilczek-Boney K."/>
            <person name="Hale W."/>
            <person name="Jakkamsetti A."/>
            <person name="Pham P."/>
            <person name="Ruth R."/>
            <person name="San Lucas F."/>
            <person name="Warren J."/>
            <person name="Zhang J."/>
            <person name="Zhao Z."/>
            <person name="Zhou C."/>
            <person name="Zhu D."/>
            <person name="Lee S."/>
            <person name="Bess C."/>
            <person name="Blankenburg K."/>
            <person name="Forbes L."/>
            <person name="Fu Q."/>
            <person name="Gubbala S."/>
            <person name="Hirani K."/>
            <person name="Jayaseelan J.C."/>
            <person name="Lara F."/>
            <person name="Munidasa M."/>
            <person name="Palculict T."/>
            <person name="Patil S."/>
            <person name="Pu L.-L."/>
            <person name="Saada N."/>
            <person name="Tang L."/>
            <person name="Weissenberger G."/>
            <person name="Zhu Y."/>
            <person name="Hemphill L."/>
            <person name="Shang Y."/>
            <person name="Youmans B."/>
            <person name="Ayvaz T."/>
            <person name="Ross M."/>
            <person name="Santibanez J."/>
            <person name="Aqrawi P."/>
            <person name="Gross S."/>
            <person name="Joshi V."/>
            <person name="Fowler G."/>
            <person name="Nazareth L."/>
            <person name="Reid J."/>
            <person name="Worley K."/>
            <person name="Petrosino J."/>
            <person name="Highlander S."/>
            <person name="Gibbs R."/>
        </authorList>
    </citation>
    <scope>NUCLEOTIDE SEQUENCE [LARGE SCALE GENOMIC DNA]</scope>
    <source>
        <strain evidence="11 12">ATCC 9812</strain>
    </source>
</reference>
<name>E8JM89_STREI</name>
<evidence type="ECO:0000256" key="4">
    <source>
        <dbReference type="ARBA" id="ARBA00022695"/>
    </source>
</evidence>
<proteinExistence type="inferred from homology"/>
<dbReference type="HOGENOM" id="CLU_044694_4_2_9"/>
<accession>E8JM89</accession>
<evidence type="ECO:0000256" key="5">
    <source>
        <dbReference type="ARBA" id="ARBA00022705"/>
    </source>
</evidence>
<evidence type="ECO:0000256" key="1">
    <source>
        <dbReference type="ARBA" id="ARBA00012417"/>
    </source>
</evidence>
<evidence type="ECO:0000256" key="3">
    <source>
        <dbReference type="ARBA" id="ARBA00022679"/>
    </source>
</evidence>
<dbReference type="PANTHER" id="PTHR34388:SF1">
    <property type="entry name" value="DNA POLYMERASE III SUBUNIT DELTA"/>
    <property type="match status" value="1"/>
</dbReference>